<accession>A0A1J5RQ01</accession>
<keyword evidence="5" id="KW-0472">Membrane</keyword>
<dbReference type="CDD" id="cd07984">
    <property type="entry name" value="LPLAT_LABLAT-like"/>
    <property type="match status" value="1"/>
</dbReference>
<evidence type="ECO:0000256" key="2">
    <source>
        <dbReference type="ARBA" id="ARBA00022475"/>
    </source>
</evidence>
<dbReference type="EMBL" id="MLJW01000302">
    <property type="protein sequence ID" value="OIQ90149.1"/>
    <property type="molecule type" value="Genomic_DNA"/>
</dbReference>
<name>A0A1J5RQ01_9ZZZZ</name>
<evidence type="ECO:0000256" key="1">
    <source>
        <dbReference type="ARBA" id="ARBA00004533"/>
    </source>
</evidence>
<keyword evidence="3" id="KW-0997">Cell inner membrane</keyword>
<dbReference type="InterPro" id="IPR004960">
    <property type="entry name" value="LipA_acyltrans"/>
</dbReference>
<evidence type="ECO:0000256" key="6">
    <source>
        <dbReference type="ARBA" id="ARBA00023315"/>
    </source>
</evidence>
<dbReference type="GO" id="GO:1901137">
    <property type="term" value="P:carbohydrate derivative biosynthetic process"/>
    <property type="evidence" value="ECO:0007669"/>
    <property type="project" value="UniProtKB-ARBA"/>
</dbReference>
<keyword evidence="2" id="KW-1003">Cell membrane</keyword>
<dbReference type="GO" id="GO:0016746">
    <property type="term" value="F:acyltransferase activity"/>
    <property type="evidence" value="ECO:0007669"/>
    <property type="project" value="UniProtKB-KW"/>
</dbReference>
<comment type="subcellular location">
    <subcellularLocation>
        <location evidence="1">Cell inner membrane</location>
    </subcellularLocation>
</comment>
<dbReference type="PANTHER" id="PTHR30606">
    <property type="entry name" value="LIPID A BIOSYNTHESIS LAUROYL ACYLTRANSFERASE"/>
    <property type="match status" value="1"/>
</dbReference>
<dbReference type="GO" id="GO:0008610">
    <property type="term" value="P:lipid biosynthetic process"/>
    <property type="evidence" value="ECO:0007669"/>
    <property type="project" value="UniProtKB-ARBA"/>
</dbReference>
<gene>
    <name evidence="7" type="ORF">GALL_279490</name>
</gene>
<proteinExistence type="predicted"/>
<evidence type="ECO:0000256" key="3">
    <source>
        <dbReference type="ARBA" id="ARBA00022519"/>
    </source>
</evidence>
<dbReference type="Pfam" id="PF03279">
    <property type="entry name" value="Lip_A_acyltrans"/>
    <property type="match status" value="1"/>
</dbReference>
<keyword evidence="6 7" id="KW-0012">Acyltransferase</keyword>
<evidence type="ECO:0000313" key="7">
    <source>
        <dbReference type="EMBL" id="OIQ90149.1"/>
    </source>
</evidence>
<organism evidence="7">
    <name type="scientific">mine drainage metagenome</name>
    <dbReference type="NCBI Taxonomy" id="410659"/>
    <lineage>
        <taxon>unclassified sequences</taxon>
        <taxon>metagenomes</taxon>
        <taxon>ecological metagenomes</taxon>
    </lineage>
</organism>
<dbReference type="PANTHER" id="PTHR30606:SF9">
    <property type="entry name" value="LIPID A BIOSYNTHESIS LAUROYLTRANSFERASE"/>
    <property type="match status" value="1"/>
</dbReference>
<dbReference type="AlphaFoldDB" id="A0A1J5RQ01"/>
<comment type="caution">
    <text evidence="7">The sequence shown here is derived from an EMBL/GenBank/DDBJ whole genome shotgun (WGS) entry which is preliminary data.</text>
</comment>
<evidence type="ECO:0000256" key="5">
    <source>
        <dbReference type="ARBA" id="ARBA00023136"/>
    </source>
</evidence>
<keyword evidence="4 7" id="KW-0808">Transferase</keyword>
<protein>
    <submittedName>
        <fullName evidence="7">Lipid A biosynthesis lauroyl acyltransferase</fullName>
    </submittedName>
</protein>
<dbReference type="GO" id="GO:0005886">
    <property type="term" value="C:plasma membrane"/>
    <property type="evidence" value="ECO:0007669"/>
    <property type="project" value="UniProtKB-SubCell"/>
</dbReference>
<evidence type="ECO:0000256" key="4">
    <source>
        <dbReference type="ARBA" id="ARBA00022679"/>
    </source>
</evidence>
<reference evidence="7" key="1">
    <citation type="submission" date="2016-10" db="EMBL/GenBank/DDBJ databases">
        <title>Sequence of Gallionella enrichment culture.</title>
        <authorList>
            <person name="Poehlein A."/>
            <person name="Muehling M."/>
            <person name="Daniel R."/>
        </authorList>
    </citation>
    <scope>NUCLEOTIDE SEQUENCE</scope>
</reference>
<sequence>MRDSLEAGGVGLVERGLGRLSLTTASGIGGWLLRKVGPHLGADRTARRNLGRCFSPAEVEALVPAVWDNLGRTFFEYPHLAGLLREDRVEYVGLEHLRAAQAQGRGGILASAHLGNWEVVPFMAEKAGIEAAVMFRAPNNPRVAEVLARCRAHAHSITFIAKSTSGTKEAFSFLAAHKFVGLLIDHRYNRGIDVEFLGGTARIAPTAALMALRFHCPILPVRVERLPDCRMRVTVCPPLALDYSQPKEVFVATVMQQAMDVVAGWVRAAPEQWFWMQKLWG</sequence>